<keyword evidence="2" id="KW-0119">Carbohydrate metabolism</keyword>
<dbReference type="InterPro" id="IPR029056">
    <property type="entry name" value="Ribokinase-like"/>
</dbReference>
<organism evidence="5 6">
    <name type="scientific">Enterococcus ratti</name>
    <dbReference type="NCBI Taxonomy" id="150033"/>
    <lineage>
        <taxon>Bacteria</taxon>
        <taxon>Bacillati</taxon>
        <taxon>Bacillota</taxon>
        <taxon>Bacilli</taxon>
        <taxon>Lactobacillales</taxon>
        <taxon>Enterococcaceae</taxon>
        <taxon>Enterococcus</taxon>
    </lineage>
</organism>
<dbReference type="InterPro" id="IPR011611">
    <property type="entry name" value="PfkB_dom"/>
</dbReference>
<evidence type="ECO:0000259" key="4">
    <source>
        <dbReference type="Pfam" id="PF01467"/>
    </source>
</evidence>
<dbReference type="Proteomes" id="UP000182152">
    <property type="component" value="Unassembled WGS sequence"/>
</dbReference>
<dbReference type="Pfam" id="PF00294">
    <property type="entry name" value="PfkB"/>
    <property type="match status" value="1"/>
</dbReference>
<dbReference type="GO" id="GO:0033785">
    <property type="term" value="F:heptose 7-phosphate kinase activity"/>
    <property type="evidence" value="ECO:0007669"/>
    <property type="project" value="TreeGrafter"/>
</dbReference>
<gene>
    <name evidence="5" type="ORF">RV14_GL001667</name>
</gene>
<dbReference type="GO" id="GO:0033786">
    <property type="term" value="F:heptose-1-phosphate adenylyltransferase activity"/>
    <property type="evidence" value="ECO:0007669"/>
    <property type="project" value="TreeGrafter"/>
</dbReference>
<proteinExistence type="predicted"/>
<dbReference type="Pfam" id="PF01467">
    <property type="entry name" value="CTP_transf_like"/>
    <property type="match status" value="1"/>
</dbReference>
<dbReference type="EMBL" id="JXLB01000004">
    <property type="protein sequence ID" value="OJG83309.1"/>
    <property type="molecule type" value="Genomic_DNA"/>
</dbReference>
<dbReference type="NCBIfam" id="TIGR00125">
    <property type="entry name" value="cyt_tran_rel"/>
    <property type="match status" value="1"/>
</dbReference>
<keyword evidence="6" id="KW-1185">Reference proteome</keyword>
<dbReference type="Gene3D" id="3.40.50.620">
    <property type="entry name" value="HUPs"/>
    <property type="match status" value="1"/>
</dbReference>
<dbReference type="PANTHER" id="PTHR46969">
    <property type="entry name" value="BIFUNCTIONAL PROTEIN HLDE"/>
    <property type="match status" value="1"/>
</dbReference>
<dbReference type="AlphaFoldDB" id="A0A1L8WQK2"/>
<sequence>MGGAANVAVNIANTKTNVYLIGLLGNDRRGHLILKKLIKQKINTSLVIQERIYKTNYKKRNITKSGEISLLSSIDNAVKISFDHWNFIIEEVIKIMDRVDLFVVSDYQKGMIDKNIWKKLIELADRHNKRVIVDSKSELSIFKNAYLIKPNLNELQNYCARQIISEVDIYEASHKLMEVTKSKVILTTCGKSGMHWFNKTGKSLFKKADTKKCINDLGAGDTVLSYVAFGLVHFFSEENIIKLANLAAAEQVNSLFTKRISFEKVMEKYFYMNKKIIDKNNLCLLRNHLKNKTIVFTNGCFDLLHVGHVRLLKYAAQLGNILVVGVNSDLSVAKIKGNARPIIKLKERIELLSSLECVDYIVCFDEIKPIELIKVLKPDILVKGLDYLDRDFSGKKEVEELGGKVFLCPFAANVSTTDIIKKINS</sequence>
<name>A0A1L8WQK2_9ENTE</name>
<evidence type="ECO:0000313" key="6">
    <source>
        <dbReference type="Proteomes" id="UP000182152"/>
    </source>
</evidence>
<dbReference type="Gene3D" id="3.40.1190.20">
    <property type="match status" value="1"/>
</dbReference>
<feature type="domain" description="Cytidyltransferase-like" evidence="4">
    <location>
        <begin position="296"/>
        <end position="421"/>
    </location>
</feature>
<dbReference type="SUPFAM" id="SSF52374">
    <property type="entry name" value="Nucleotidylyl transferase"/>
    <property type="match status" value="1"/>
</dbReference>
<dbReference type="GO" id="GO:0005829">
    <property type="term" value="C:cytosol"/>
    <property type="evidence" value="ECO:0007669"/>
    <property type="project" value="TreeGrafter"/>
</dbReference>
<comment type="caution">
    <text evidence="5">The sequence shown here is derived from an EMBL/GenBank/DDBJ whole genome shotgun (WGS) entry which is preliminary data.</text>
</comment>
<evidence type="ECO:0000259" key="3">
    <source>
        <dbReference type="Pfam" id="PF00294"/>
    </source>
</evidence>
<evidence type="ECO:0008006" key="7">
    <source>
        <dbReference type="Google" id="ProtNLM"/>
    </source>
</evidence>
<feature type="domain" description="Carbohydrate kinase PfkB" evidence="3">
    <location>
        <begin position="2"/>
        <end position="253"/>
    </location>
</feature>
<evidence type="ECO:0000256" key="2">
    <source>
        <dbReference type="ARBA" id="ARBA00023277"/>
    </source>
</evidence>
<keyword evidence="1" id="KW-0511">Multifunctional enzyme</keyword>
<dbReference type="STRING" id="150033.RV14_GL001667"/>
<protein>
    <recommendedName>
        <fullName evidence="7">D-glycero-beta-D-manno-heptose 1-phosphate adenylyltransferase</fullName>
    </recommendedName>
</protein>
<dbReference type="InterPro" id="IPR004821">
    <property type="entry name" value="Cyt_trans-like"/>
</dbReference>
<accession>A0A1L8WQK2</accession>
<evidence type="ECO:0000313" key="5">
    <source>
        <dbReference type="EMBL" id="OJG83309.1"/>
    </source>
</evidence>
<evidence type="ECO:0000256" key="1">
    <source>
        <dbReference type="ARBA" id="ARBA00023268"/>
    </source>
</evidence>
<dbReference type="SUPFAM" id="SSF53613">
    <property type="entry name" value="Ribokinase-like"/>
    <property type="match status" value="1"/>
</dbReference>
<reference evidence="5 6" key="1">
    <citation type="submission" date="2014-12" db="EMBL/GenBank/DDBJ databases">
        <title>Draft genome sequences of 29 type strains of Enterococci.</title>
        <authorList>
            <person name="Zhong Z."/>
            <person name="Sun Z."/>
            <person name="Liu W."/>
            <person name="Zhang W."/>
            <person name="Zhang H."/>
        </authorList>
    </citation>
    <scope>NUCLEOTIDE SEQUENCE [LARGE SCALE GENOMIC DNA]</scope>
    <source>
        <strain evidence="5 6">DSM 15687</strain>
    </source>
</reference>
<dbReference type="InterPro" id="IPR014729">
    <property type="entry name" value="Rossmann-like_a/b/a_fold"/>
</dbReference>
<dbReference type="PANTHER" id="PTHR46969:SF1">
    <property type="entry name" value="BIFUNCTIONAL PROTEIN HLDE"/>
    <property type="match status" value="1"/>
</dbReference>